<reference evidence="2" key="1">
    <citation type="submission" date="2020-11" db="EMBL/GenBank/DDBJ databases">
        <authorList>
            <person name="Whitehead M."/>
        </authorList>
    </citation>
    <scope>NUCLEOTIDE SEQUENCE</scope>
    <source>
        <strain evidence="2">EGII</strain>
    </source>
</reference>
<comment type="caution">
    <text evidence="2">The sequence shown here is derived from an EMBL/GenBank/DDBJ whole genome shotgun (WGS) entry which is preliminary data.</text>
</comment>
<dbReference type="EMBL" id="CAJHJT010000034">
    <property type="protein sequence ID" value="CAD7005581.1"/>
    <property type="molecule type" value="Genomic_DNA"/>
</dbReference>
<name>A0A811V407_CERCA</name>
<dbReference type="Proteomes" id="UP000606786">
    <property type="component" value="Unassembled WGS sequence"/>
</dbReference>
<gene>
    <name evidence="2" type="ORF">CCAP1982_LOCUS13941</name>
</gene>
<keyword evidence="1" id="KW-1133">Transmembrane helix</keyword>
<evidence type="ECO:0000256" key="1">
    <source>
        <dbReference type="SAM" id="Phobius"/>
    </source>
</evidence>
<proteinExistence type="predicted"/>
<keyword evidence="1" id="KW-0812">Transmembrane</keyword>
<sequence length="107" mass="11590">MTFHASIICNNSTVQQSSSPADSLAVAMKFVGTTMAMAAPFGALINTITKQQSKRQRQWQTMTVNAEAGGDTPGELCGYLPWVLTPDCWHAGKATIRIHICYGRGDE</sequence>
<evidence type="ECO:0000313" key="3">
    <source>
        <dbReference type="Proteomes" id="UP000606786"/>
    </source>
</evidence>
<dbReference type="AlphaFoldDB" id="A0A811V407"/>
<accession>A0A811V407</accession>
<feature type="transmembrane region" description="Helical" evidence="1">
    <location>
        <begin position="26"/>
        <end position="48"/>
    </location>
</feature>
<organism evidence="2 3">
    <name type="scientific">Ceratitis capitata</name>
    <name type="common">Mediterranean fruit fly</name>
    <name type="synonym">Tephritis capitata</name>
    <dbReference type="NCBI Taxonomy" id="7213"/>
    <lineage>
        <taxon>Eukaryota</taxon>
        <taxon>Metazoa</taxon>
        <taxon>Ecdysozoa</taxon>
        <taxon>Arthropoda</taxon>
        <taxon>Hexapoda</taxon>
        <taxon>Insecta</taxon>
        <taxon>Pterygota</taxon>
        <taxon>Neoptera</taxon>
        <taxon>Endopterygota</taxon>
        <taxon>Diptera</taxon>
        <taxon>Brachycera</taxon>
        <taxon>Muscomorpha</taxon>
        <taxon>Tephritoidea</taxon>
        <taxon>Tephritidae</taxon>
        <taxon>Ceratitis</taxon>
        <taxon>Ceratitis</taxon>
    </lineage>
</organism>
<protein>
    <submittedName>
        <fullName evidence="2">(Mediterranean fruit fly) hypothetical protein</fullName>
    </submittedName>
</protein>
<evidence type="ECO:0000313" key="2">
    <source>
        <dbReference type="EMBL" id="CAD7005581.1"/>
    </source>
</evidence>
<keyword evidence="1" id="KW-0472">Membrane</keyword>
<keyword evidence="3" id="KW-1185">Reference proteome</keyword>